<accession>A0A223AT70</accession>
<dbReference type="Gene3D" id="3.40.50.300">
    <property type="entry name" value="P-loop containing nucleotide triphosphate hydrolases"/>
    <property type="match status" value="1"/>
</dbReference>
<dbReference type="OrthoDB" id="9808317at2"/>
<proteinExistence type="predicted"/>
<dbReference type="Proteomes" id="UP000214689">
    <property type="component" value="Chromosome"/>
</dbReference>
<dbReference type="Pfam" id="PF00004">
    <property type="entry name" value="AAA"/>
    <property type="match status" value="1"/>
</dbReference>
<keyword evidence="3" id="KW-1185">Reference proteome</keyword>
<dbReference type="GO" id="GO:0016887">
    <property type="term" value="F:ATP hydrolysis activity"/>
    <property type="evidence" value="ECO:0007669"/>
    <property type="project" value="InterPro"/>
</dbReference>
<organism evidence="2 3">
    <name type="scientific">Mogibacterium pumilum</name>
    <dbReference type="NCBI Taxonomy" id="86332"/>
    <lineage>
        <taxon>Bacteria</taxon>
        <taxon>Bacillati</taxon>
        <taxon>Bacillota</taxon>
        <taxon>Clostridia</taxon>
        <taxon>Peptostreptococcales</taxon>
        <taxon>Anaerovoracaceae</taxon>
        <taxon>Mogibacterium</taxon>
    </lineage>
</organism>
<dbReference type="CDD" id="cd00009">
    <property type="entry name" value="AAA"/>
    <property type="match status" value="1"/>
</dbReference>
<dbReference type="InterPro" id="IPR027417">
    <property type="entry name" value="P-loop_NTPase"/>
</dbReference>
<reference evidence="3" key="1">
    <citation type="submission" date="2016-05" db="EMBL/GenBank/DDBJ databases">
        <authorList>
            <person name="Holder M.E."/>
            <person name="Ajami N.J."/>
            <person name="Petrosino J.F."/>
        </authorList>
    </citation>
    <scope>NUCLEOTIDE SEQUENCE [LARGE SCALE GENOMIC DNA]</scope>
    <source>
        <strain evidence="3">ATCC 700696</strain>
    </source>
</reference>
<protein>
    <recommendedName>
        <fullName evidence="1">AAA+ ATPase domain-containing protein</fullName>
    </recommendedName>
</protein>
<dbReference type="InterPro" id="IPR003959">
    <property type="entry name" value="ATPase_AAA_core"/>
</dbReference>
<dbReference type="SUPFAM" id="SSF52540">
    <property type="entry name" value="P-loop containing nucleoside triphosphate hydrolases"/>
    <property type="match status" value="1"/>
</dbReference>
<dbReference type="AlphaFoldDB" id="A0A223AT70"/>
<dbReference type="RefSeq" id="WP_094234343.1">
    <property type="nucleotide sequence ID" value="NZ_CP016199.1"/>
</dbReference>
<dbReference type="InterPro" id="IPR003593">
    <property type="entry name" value="AAA+_ATPase"/>
</dbReference>
<gene>
    <name evidence="2" type="ORF">AXF17_06585</name>
</gene>
<evidence type="ECO:0000259" key="1">
    <source>
        <dbReference type="SMART" id="SM00382"/>
    </source>
</evidence>
<evidence type="ECO:0000313" key="2">
    <source>
        <dbReference type="EMBL" id="ASS38105.1"/>
    </source>
</evidence>
<feature type="domain" description="AAA+ ATPase" evidence="1">
    <location>
        <begin position="32"/>
        <end position="189"/>
    </location>
</feature>
<dbReference type="GO" id="GO:0005524">
    <property type="term" value="F:ATP binding"/>
    <property type="evidence" value="ECO:0007669"/>
    <property type="project" value="InterPro"/>
</dbReference>
<evidence type="ECO:0000313" key="3">
    <source>
        <dbReference type="Proteomes" id="UP000214689"/>
    </source>
</evidence>
<name>A0A223AT70_9FIRM</name>
<dbReference type="EMBL" id="CP016199">
    <property type="protein sequence ID" value="ASS38105.1"/>
    <property type="molecule type" value="Genomic_DNA"/>
</dbReference>
<sequence>MNIQEAKNQVKYAVISYLSKDEFGEYKIQIERQRPIFLVGPPGVGKTEIMSQVAEEMDIALVSYSMTHHTRQSAIGLPFISEHQYGDESCRTTEYTMSEIIASVYDKMEETGKREGILFLDEINCVSETLAPAMLQFLQMKIFGRHRLPEGWVVITAGNPLEYNNSAREFDLATLDRLKRIDVEPELETWLVYARNNAVHAAVSNYLTIKKDDFYSVRLTVDGKLFVTARGWVDLSEMIYLYEQNDIEVNLELVRQYIQDERIARDFTSYYDLFYRYRREYDIAGILAGIGYDKAAVKLADAPFDERITVVRLLSDALGSDFRSEFVRSKVIDEVMNRIKLHKEELLGAKLDEAAQIMKSISSEMEDDLRESKKAHSVSRVNERISRKSIQTMRDIMHNVMGGIGEPSSVITGEMSKLNDERNALVKSVQDRIRNSFNFIESAFEGDNEMMIFVRTLSEDRYSAGFLAKHGSEEYSRWSKGLIMSDREQELTREIEGLES</sequence>
<dbReference type="SMART" id="SM00382">
    <property type="entry name" value="AAA"/>
    <property type="match status" value="1"/>
</dbReference>